<dbReference type="AlphaFoldDB" id="A0A1X7VRB5"/>
<protein>
    <submittedName>
        <fullName evidence="1">Uncharacterized protein</fullName>
    </submittedName>
</protein>
<dbReference type="EnsemblMetazoa" id="Aqu2.1.42901_001">
    <property type="protein sequence ID" value="Aqu2.1.42901_001"/>
    <property type="gene ID" value="Aqu2.1.42901"/>
</dbReference>
<dbReference type="InParanoid" id="A0A1X7VRB5"/>
<accession>A0A1X7VRB5</accession>
<reference evidence="1" key="1">
    <citation type="submission" date="2017-05" db="UniProtKB">
        <authorList>
            <consortium name="EnsemblMetazoa"/>
        </authorList>
    </citation>
    <scope>IDENTIFICATION</scope>
</reference>
<organism evidence="1">
    <name type="scientific">Amphimedon queenslandica</name>
    <name type="common">Sponge</name>
    <dbReference type="NCBI Taxonomy" id="400682"/>
    <lineage>
        <taxon>Eukaryota</taxon>
        <taxon>Metazoa</taxon>
        <taxon>Porifera</taxon>
        <taxon>Demospongiae</taxon>
        <taxon>Heteroscleromorpha</taxon>
        <taxon>Haplosclerida</taxon>
        <taxon>Niphatidae</taxon>
        <taxon>Amphimedon</taxon>
    </lineage>
</organism>
<proteinExistence type="predicted"/>
<sequence>MIVFIILFSIDLCSITWQKFFKFCRMGCNLS</sequence>
<evidence type="ECO:0000313" key="1">
    <source>
        <dbReference type="EnsemblMetazoa" id="Aqu2.1.42901_001"/>
    </source>
</evidence>
<name>A0A1X7VRB5_AMPQE</name>